<dbReference type="EMBL" id="QRYQ01000001">
    <property type="protein sequence ID" value="RGU94001.1"/>
    <property type="molecule type" value="Genomic_DNA"/>
</dbReference>
<evidence type="ECO:0000256" key="1">
    <source>
        <dbReference type="ARBA" id="ARBA00023125"/>
    </source>
</evidence>
<dbReference type="InterPro" id="IPR002104">
    <property type="entry name" value="Integrase_catalytic"/>
</dbReference>
<dbReference type="RefSeq" id="WP_118324182.1">
    <property type="nucleotide sequence ID" value="NZ_CATYGP010000063.1"/>
</dbReference>
<dbReference type="SUPFAM" id="SSF56349">
    <property type="entry name" value="DNA breaking-rejoining enzymes"/>
    <property type="match status" value="1"/>
</dbReference>
<dbReference type="InterPro" id="IPR011010">
    <property type="entry name" value="DNA_brk_join_enz"/>
</dbReference>
<keyword evidence="2" id="KW-0233">DNA recombination</keyword>
<keyword evidence="1 3" id="KW-0238">DNA-binding</keyword>
<comment type="caution">
    <text evidence="6">The sequence shown here is derived from an EMBL/GenBank/DDBJ whole genome shotgun (WGS) entry which is preliminary data.</text>
</comment>
<organism evidence="6 7">
    <name type="scientific">Holdemanella biformis</name>
    <dbReference type="NCBI Taxonomy" id="1735"/>
    <lineage>
        <taxon>Bacteria</taxon>
        <taxon>Bacillati</taxon>
        <taxon>Bacillota</taxon>
        <taxon>Erysipelotrichia</taxon>
        <taxon>Erysipelotrichales</taxon>
        <taxon>Erysipelotrichaceae</taxon>
        <taxon>Holdemanella</taxon>
    </lineage>
</organism>
<dbReference type="PANTHER" id="PTHR30349:SF89">
    <property type="entry name" value="INTEGRASE_RECOMBINASE"/>
    <property type="match status" value="1"/>
</dbReference>
<reference evidence="6 7" key="1">
    <citation type="submission" date="2018-08" db="EMBL/GenBank/DDBJ databases">
        <title>A genome reference for cultivated species of the human gut microbiota.</title>
        <authorList>
            <person name="Zou Y."/>
            <person name="Xue W."/>
            <person name="Luo G."/>
        </authorList>
    </citation>
    <scope>NUCLEOTIDE SEQUENCE [LARGE SCALE GENOMIC DNA]</scope>
    <source>
        <strain evidence="6 7">AF15-20</strain>
    </source>
</reference>
<evidence type="ECO:0000313" key="7">
    <source>
        <dbReference type="Proteomes" id="UP000265489"/>
    </source>
</evidence>
<dbReference type="PROSITE" id="PS51898">
    <property type="entry name" value="TYR_RECOMBINASE"/>
    <property type="match status" value="1"/>
</dbReference>
<dbReference type="InterPro" id="IPR010998">
    <property type="entry name" value="Integrase_recombinase_N"/>
</dbReference>
<sequence length="299" mass="34719">MTKDELQTKIDGFIEEETADEKSKNTIRKYKHVATLFVNSLPDGEIQKSDIVGVKDKLLHDYKISTVNNYIVIINKFIKYAEIIDSDDDFNFLKLKKYYSKNLLKNVRVQKDDSLDDILEPNEFQRLLKKAREINRMDLYEIMKVFGYTGIRLSELQFFTVEAVTDDNVYVMNKGKGRGIILRSDLRRELLKYCKDNKIEEGCIFTSSDKKSPVNARVLSRDLKMVAGKCRGIKLGKVHPHAFRHLFAIQYLMQNGENAIAELADILGHSSLETTRIYVRTTRKMKKQNLESLSYAKRK</sequence>
<protein>
    <submittedName>
        <fullName evidence="6">Site-specific integrase</fullName>
    </submittedName>
</protein>
<dbReference type="Gene3D" id="1.10.150.130">
    <property type="match status" value="1"/>
</dbReference>
<dbReference type="PANTHER" id="PTHR30349">
    <property type="entry name" value="PHAGE INTEGRASE-RELATED"/>
    <property type="match status" value="1"/>
</dbReference>
<feature type="domain" description="Tyr recombinase" evidence="4">
    <location>
        <begin position="114"/>
        <end position="291"/>
    </location>
</feature>
<accession>A0A395W9T7</accession>
<evidence type="ECO:0000259" key="5">
    <source>
        <dbReference type="PROSITE" id="PS51900"/>
    </source>
</evidence>
<dbReference type="Gene3D" id="1.10.443.10">
    <property type="entry name" value="Intergrase catalytic core"/>
    <property type="match status" value="1"/>
</dbReference>
<dbReference type="Proteomes" id="UP000265489">
    <property type="component" value="Unassembled WGS sequence"/>
</dbReference>
<dbReference type="GO" id="GO:0015074">
    <property type="term" value="P:DNA integration"/>
    <property type="evidence" value="ECO:0007669"/>
    <property type="project" value="InterPro"/>
</dbReference>
<name>A0A395W9T7_9FIRM</name>
<proteinExistence type="predicted"/>
<dbReference type="GO" id="GO:0006310">
    <property type="term" value="P:DNA recombination"/>
    <property type="evidence" value="ECO:0007669"/>
    <property type="project" value="UniProtKB-KW"/>
</dbReference>
<evidence type="ECO:0000256" key="2">
    <source>
        <dbReference type="ARBA" id="ARBA00023172"/>
    </source>
</evidence>
<evidence type="ECO:0000313" key="6">
    <source>
        <dbReference type="EMBL" id="RGU94001.1"/>
    </source>
</evidence>
<feature type="domain" description="Core-binding (CB)" evidence="5">
    <location>
        <begin position="4"/>
        <end position="82"/>
    </location>
</feature>
<dbReference type="InterPro" id="IPR044068">
    <property type="entry name" value="CB"/>
</dbReference>
<dbReference type="GO" id="GO:0003677">
    <property type="term" value="F:DNA binding"/>
    <property type="evidence" value="ECO:0007669"/>
    <property type="project" value="UniProtKB-UniRule"/>
</dbReference>
<dbReference type="InterPro" id="IPR013762">
    <property type="entry name" value="Integrase-like_cat_sf"/>
</dbReference>
<dbReference type="InterPro" id="IPR050090">
    <property type="entry name" value="Tyrosine_recombinase_XerCD"/>
</dbReference>
<evidence type="ECO:0000256" key="3">
    <source>
        <dbReference type="PROSITE-ProRule" id="PRU01248"/>
    </source>
</evidence>
<dbReference type="CDD" id="cd00397">
    <property type="entry name" value="DNA_BRE_C"/>
    <property type="match status" value="1"/>
</dbReference>
<dbReference type="PROSITE" id="PS51900">
    <property type="entry name" value="CB"/>
    <property type="match status" value="1"/>
</dbReference>
<evidence type="ECO:0000259" key="4">
    <source>
        <dbReference type="PROSITE" id="PS51898"/>
    </source>
</evidence>
<gene>
    <name evidence="6" type="ORF">DWW32_00370</name>
</gene>
<dbReference type="AlphaFoldDB" id="A0A395W9T7"/>
<dbReference type="Pfam" id="PF00589">
    <property type="entry name" value="Phage_integrase"/>
    <property type="match status" value="1"/>
</dbReference>